<dbReference type="SUPFAM" id="SSF53697">
    <property type="entry name" value="SIS domain"/>
    <property type="match status" value="1"/>
</dbReference>
<dbReference type="InterPro" id="IPR023214">
    <property type="entry name" value="HAD_sf"/>
</dbReference>
<dbReference type="Gene3D" id="3.90.1070.10">
    <property type="match status" value="1"/>
</dbReference>
<name>A0ABX0NI95_9BURK</name>
<gene>
    <name evidence="1" type="ORF">F2P44_30785</name>
</gene>
<protein>
    <recommendedName>
        <fullName evidence="3">SIS domain-containing protein</fullName>
    </recommendedName>
</protein>
<accession>A0ABX0NI95</accession>
<dbReference type="Gene3D" id="3.40.50.10490">
    <property type="entry name" value="Glucose-6-phosphate isomerase like protein, domain 1"/>
    <property type="match status" value="1"/>
</dbReference>
<evidence type="ECO:0000313" key="1">
    <source>
        <dbReference type="EMBL" id="NHZ83621.1"/>
    </source>
</evidence>
<dbReference type="EMBL" id="WHJG01000057">
    <property type="protein sequence ID" value="NHZ83621.1"/>
    <property type="molecule type" value="Genomic_DNA"/>
</dbReference>
<proteinExistence type="predicted"/>
<reference evidence="1 2" key="1">
    <citation type="submission" date="2019-10" db="EMBL/GenBank/DDBJ databases">
        <title>Taxonomy of Antarctic Massilia spp.: description of Massilia rubra sp. nov., Massilia aquatica sp. nov., Massilia mucilaginosa sp. nov., Massilia frigida sp. nov. isolated from streams, lakes and regoliths.</title>
        <authorList>
            <person name="Holochova P."/>
            <person name="Sedlacek I."/>
            <person name="Kralova S."/>
            <person name="Maslanova I."/>
            <person name="Busse H.-J."/>
            <person name="Stankova E."/>
            <person name="Vrbovska V."/>
            <person name="Kovarovic V."/>
            <person name="Bartak M."/>
            <person name="Svec P."/>
            <person name="Pantucek R."/>
        </authorList>
    </citation>
    <scope>NUCLEOTIDE SEQUENCE [LARGE SCALE GENOMIC DNA]</scope>
    <source>
        <strain evidence="1 2">CCM 8695</strain>
    </source>
</reference>
<dbReference type="Proteomes" id="UP000621455">
    <property type="component" value="Unassembled WGS sequence"/>
</dbReference>
<keyword evidence="2" id="KW-1185">Reference proteome</keyword>
<evidence type="ECO:0008006" key="3">
    <source>
        <dbReference type="Google" id="ProtNLM"/>
    </source>
</evidence>
<comment type="caution">
    <text evidence="1">The sequence shown here is derived from an EMBL/GenBank/DDBJ whole genome shotgun (WGS) entry which is preliminary data.</text>
</comment>
<sequence>MGKAFKDEVSCIPQTLRWLKEQPISQLESTTRSCADRSLIAVGSGGSFTVAAYVAGLHERKYGKLSRAATPLELIAGFVPSDVAAVFLSAEGKNNDILAAAQALVGADRGNIALTLTPDNPLLSFCKSTGVATPIGYDIPWQKDGYLATNSLISMMGLFARAYDDKSFDTSFLDESWLDQRRNEFRASVALENVARGAAVIVLYGGAGKIAAIDVESKFSEAALGSCQPVDYRQFAHGRHLQLAGEVLPVVIAFGDDDDAPLIDASLNLFPDGVQIQRISLTSGFAAGELEGVICAMLVVEAVSSLRKMDVGQPFVPSFGRALYGTDIRELASKYSRKPVSLLSRKAPHVAPTSAHSAAWIDAGFEFISRLEVARFKGVVCDFDGTCCYTARRVDGLDPSLLDELRRLVDGGVRIAFATGRGDSLQDDLRKKLPHQYWPHVFIGYCSGSSTAWLNEDFDAAQPDDRFALLQSWLTEHHMVSDWPAAPKVIGGQMSIRLTDNLSKTAITSAIKYWLEENRHAGWRVFCSGHSVDVLTENVGKRNVASKFAHLIGADPNDEILRIGDSGDFGGNDHELLSTGLGLSVAAASPLMDACWNFLAPDVHGAAGTFHYLSALEVQDGEARFSEKFLHDVRAMLMQDKGIE</sequence>
<dbReference type="Gene3D" id="3.40.50.1000">
    <property type="entry name" value="HAD superfamily/HAD-like"/>
    <property type="match status" value="1"/>
</dbReference>
<organism evidence="1 2">
    <name type="scientific">Massilia frigida</name>
    <dbReference type="NCBI Taxonomy" id="2609281"/>
    <lineage>
        <taxon>Bacteria</taxon>
        <taxon>Pseudomonadati</taxon>
        <taxon>Pseudomonadota</taxon>
        <taxon>Betaproteobacteria</taxon>
        <taxon>Burkholderiales</taxon>
        <taxon>Oxalobacteraceae</taxon>
        <taxon>Telluria group</taxon>
        <taxon>Massilia</taxon>
    </lineage>
</organism>
<dbReference type="InterPro" id="IPR046348">
    <property type="entry name" value="SIS_dom_sf"/>
</dbReference>
<evidence type="ECO:0000313" key="2">
    <source>
        <dbReference type="Proteomes" id="UP000621455"/>
    </source>
</evidence>
<dbReference type="RefSeq" id="WP_167093478.1">
    <property type="nucleotide sequence ID" value="NZ_WHJG01000057.1"/>
</dbReference>
<dbReference type="SUPFAM" id="SSF56784">
    <property type="entry name" value="HAD-like"/>
    <property type="match status" value="1"/>
</dbReference>
<dbReference type="InterPro" id="IPR036412">
    <property type="entry name" value="HAD-like_sf"/>
</dbReference>